<evidence type="ECO:0000256" key="2">
    <source>
        <dbReference type="ARBA" id="ARBA00005179"/>
    </source>
</evidence>
<keyword evidence="12" id="KW-1185">Reference proteome</keyword>
<dbReference type="EMBL" id="KN837223">
    <property type="protein sequence ID" value="KIJ32685.1"/>
    <property type="molecule type" value="Genomic_DNA"/>
</dbReference>
<evidence type="ECO:0000256" key="6">
    <source>
        <dbReference type="ARBA" id="ARBA00023002"/>
    </source>
</evidence>
<accession>A0A0C9V5A5</accession>
<proteinExistence type="inferred from homology"/>
<dbReference type="InterPro" id="IPR050364">
    <property type="entry name" value="Cytochrome_P450_fung"/>
</dbReference>
<gene>
    <name evidence="11" type="ORF">M422DRAFT_35732</name>
</gene>
<dbReference type="InterPro" id="IPR001128">
    <property type="entry name" value="Cyt_P450"/>
</dbReference>
<evidence type="ECO:0000256" key="7">
    <source>
        <dbReference type="ARBA" id="ARBA00023004"/>
    </source>
</evidence>
<dbReference type="PRINTS" id="PR00463">
    <property type="entry name" value="EP450I"/>
</dbReference>
<evidence type="ECO:0000256" key="10">
    <source>
        <dbReference type="RuleBase" id="RU000461"/>
    </source>
</evidence>
<dbReference type="PANTHER" id="PTHR46300">
    <property type="entry name" value="P450, PUTATIVE (EUROFUNG)-RELATED-RELATED"/>
    <property type="match status" value="1"/>
</dbReference>
<dbReference type="GO" id="GO:0016705">
    <property type="term" value="F:oxidoreductase activity, acting on paired donors, with incorporation or reduction of molecular oxygen"/>
    <property type="evidence" value="ECO:0007669"/>
    <property type="project" value="InterPro"/>
</dbReference>
<dbReference type="GO" id="GO:0004497">
    <property type="term" value="F:monooxygenase activity"/>
    <property type="evidence" value="ECO:0007669"/>
    <property type="project" value="UniProtKB-KW"/>
</dbReference>
<keyword evidence="8 10" id="KW-0503">Monooxygenase</keyword>
<reference evidence="11 12" key="1">
    <citation type="submission" date="2014-06" db="EMBL/GenBank/DDBJ databases">
        <title>Evolutionary Origins and Diversification of the Mycorrhizal Mutualists.</title>
        <authorList>
            <consortium name="DOE Joint Genome Institute"/>
            <consortium name="Mycorrhizal Genomics Consortium"/>
            <person name="Kohler A."/>
            <person name="Kuo A."/>
            <person name="Nagy L.G."/>
            <person name="Floudas D."/>
            <person name="Copeland A."/>
            <person name="Barry K.W."/>
            <person name="Cichocki N."/>
            <person name="Veneault-Fourrey C."/>
            <person name="LaButti K."/>
            <person name="Lindquist E.A."/>
            <person name="Lipzen A."/>
            <person name="Lundell T."/>
            <person name="Morin E."/>
            <person name="Murat C."/>
            <person name="Riley R."/>
            <person name="Ohm R."/>
            <person name="Sun H."/>
            <person name="Tunlid A."/>
            <person name="Henrissat B."/>
            <person name="Grigoriev I.V."/>
            <person name="Hibbett D.S."/>
            <person name="Martin F."/>
        </authorList>
    </citation>
    <scope>NUCLEOTIDE SEQUENCE [LARGE SCALE GENOMIC DNA]</scope>
    <source>
        <strain evidence="11 12">SS14</strain>
    </source>
</reference>
<sequence>MIVSFTQLTAYVLGLLLLSNLLKRIGRNKASRLPLPPGPKPLPLLGNYLERPKEEPWLVTDKWIKQYGDLVYYRIFGQGVLVLGSLKRTHDLFDKRSKIYSSRPYSYMLSVLCGWDFAIPVQGYGDIWRQHRRVFQQYFNINAVSKYRPIQLREARKLLLRILNDSNPMDVKEHLRNTFATVVMEIVYGYKVVDNDPFIHITEEAMDGFNAATVPGAFLVDMIPIMLYLPSWFPGGGFKKLAKKWKKATMEMIDVPFFKVKDEMKQGVAQPSITSSMIQSVAEKPKAEAEAMELVLKNTAGTAFAGGTDTTISAVYSFFIAMAMHPEVQEKAQRELDAVIGTDRLPEFEDRESLPYINAIILEVLRWQNVVPLITPHLSTQDDIYDGYFIPKGTVVVGAAWSILHDPDVFENPLDFNPERYLKDGKVNPDITDPAIAIFGFGRRICPGRYLSDDTMYAMISSTLATFNIAPPLDPNGVPVQLKCQMTSGTITYPKPFECVINARSKLAEALIHSSAEA</sequence>
<evidence type="ECO:0000313" key="12">
    <source>
        <dbReference type="Proteomes" id="UP000054279"/>
    </source>
</evidence>
<feature type="binding site" description="axial binding residue" evidence="9">
    <location>
        <position position="446"/>
    </location>
    <ligand>
        <name>heme</name>
        <dbReference type="ChEBI" id="CHEBI:30413"/>
    </ligand>
    <ligandPart>
        <name>Fe</name>
        <dbReference type="ChEBI" id="CHEBI:18248"/>
    </ligandPart>
</feature>
<keyword evidence="4 9" id="KW-0349">Heme</keyword>
<keyword evidence="6 10" id="KW-0560">Oxidoreductase</keyword>
<comment type="pathway">
    <text evidence="2">Secondary metabolite biosynthesis.</text>
</comment>
<dbReference type="Proteomes" id="UP000054279">
    <property type="component" value="Unassembled WGS sequence"/>
</dbReference>
<evidence type="ECO:0000256" key="4">
    <source>
        <dbReference type="ARBA" id="ARBA00022617"/>
    </source>
</evidence>
<dbReference type="InterPro" id="IPR002401">
    <property type="entry name" value="Cyt_P450_E_grp-I"/>
</dbReference>
<evidence type="ECO:0000313" key="11">
    <source>
        <dbReference type="EMBL" id="KIJ32685.1"/>
    </source>
</evidence>
<evidence type="ECO:0000256" key="3">
    <source>
        <dbReference type="ARBA" id="ARBA00010617"/>
    </source>
</evidence>
<evidence type="ECO:0008006" key="13">
    <source>
        <dbReference type="Google" id="ProtNLM"/>
    </source>
</evidence>
<keyword evidence="5 9" id="KW-0479">Metal-binding</keyword>
<protein>
    <recommendedName>
        <fullName evidence="13">Cytochrome P450</fullName>
    </recommendedName>
</protein>
<dbReference type="GO" id="GO:0020037">
    <property type="term" value="F:heme binding"/>
    <property type="evidence" value="ECO:0007669"/>
    <property type="project" value="InterPro"/>
</dbReference>
<dbReference type="CDD" id="cd11065">
    <property type="entry name" value="CYP64-like"/>
    <property type="match status" value="1"/>
</dbReference>
<dbReference type="PANTHER" id="PTHR46300:SF7">
    <property type="entry name" value="P450, PUTATIVE (EUROFUNG)-RELATED"/>
    <property type="match status" value="1"/>
</dbReference>
<dbReference type="HOGENOM" id="CLU_001570_2_3_1"/>
<evidence type="ECO:0000256" key="5">
    <source>
        <dbReference type="ARBA" id="ARBA00022723"/>
    </source>
</evidence>
<organism evidence="11 12">
    <name type="scientific">Sphaerobolus stellatus (strain SS14)</name>
    <dbReference type="NCBI Taxonomy" id="990650"/>
    <lineage>
        <taxon>Eukaryota</taxon>
        <taxon>Fungi</taxon>
        <taxon>Dikarya</taxon>
        <taxon>Basidiomycota</taxon>
        <taxon>Agaricomycotina</taxon>
        <taxon>Agaricomycetes</taxon>
        <taxon>Phallomycetidae</taxon>
        <taxon>Geastrales</taxon>
        <taxon>Sphaerobolaceae</taxon>
        <taxon>Sphaerobolus</taxon>
    </lineage>
</organism>
<dbReference type="Pfam" id="PF00067">
    <property type="entry name" value="p450"/>
    <property type="match status" value="1"/>
</dbReference>
<dbReference type="AlphaFoldDB" id="A0A0C9V5A5"/>
<dbReference type="PROSITE" id="PS00086">
    <property type="entry name" value="CYTOCHROME_P450"/>
    <property type="match status" value="1"/>
</dbReference>
<dbReference type="InterPro" id="IPR036396">
    <property type="entry name" value="Cyt_P450_sf"/>
</dbReference>
<dbReference type="Gene3D" id="1.10.630.10">
    <property type="entry name" value="Cytochrome P450"/>
    <property type="match status" value="1"/>
</dbReference>
<comment type="cofactor">
    <cofactor evidence="1 9">
        <name>heme</name>
        <dbReference type="ChEBI" id="CHEBI:30413"/>
    </cofactor>
</comment>
<dbReference type="OrthoDB" id="2789670at2759"/>
<dbReference type="InterPro" id="IPR017972">
    <property type="entry name" value="Cyt_P450_CS"/>
</dbReference>
<name>A0A0C9V5A5_SPHS4</name>
<dbReference type="GO" id="GO:0005506">
    <property type="term" value="F:iron ion binding"/>
    <property type="evidence" value="ECO:0007669"/>
    <property type="project" value="InterPro"/>
</dbReference>
<evidence type="ECO:0000256" key="8">
    <source>
        <dbReference type="ARBA" id="ARBA00023033"/>
    </source>
</evidence>
<evidence type="ECO:0000256" key="9">
    <source>
        <dbReference type="PIRSR" id="PIRSR602401-1"/>
    </source>
</evidence>
<keyword evidence="7 9" id="KW-0408">Iron</keyword>
<evidence type="ECO:0000256" key="1">
    <source>
        <dbReference type="ARBA" id="ARBA00001971"/>
    </source>
</evidence>
<dbReference type="SUPFAM" id="SSF48264">
    <property type="entry name" value="Cytochrome P450"/>
    <property type="match status" value="1"/>
</dbReference>
<comment type="similarity">
    <text evidence="3 10">Belongs to the cytochrome P450 family.</text>
</comment>